<dbReference type="Gene3D" id="2.40.50.140">
    <property type="entry name" value="Nucleic acid-binding proteins"/>
    <property type="match status" value="1"/>
</dbReference>
<proteinExistence type="predicted"/>
<dbReference type="GO" id="GO:0043047">
    <property type="term" value="F:single-stranded telomeric DNA binding"/>
    <property type="evidence" value="ECO:0007669"/>
    <property type="project" value="InterPro"/>
</dbReference>
<accession>A0A2B7WLQ4</accession>
<feature type="region of interest" description="Disordered" evidence="1">
    <location>
        <begin position="97"/>
        <end position="118"/>
    </location>
</feature>
<dbReference type="InterPro" id="IPR012340">
    <property type="entry name" value="NA-bd_OB-fold"/>
</dbReference>
<name>A0A2B7WLQ4_9EURO</name>
<sequence length="184" mass="19977">MSQGPAGPLPTTRAFLSEIPSLPTGAKIRFLGCVSSYNPSTGHLTLEHNYPIRSRPPSAPAPPSIAVDINLLLESLTATDIQVGAWLNVLGYIRERRPSPPNNQNNYNNNKESPAATAATGAVGTRSIYIEAVMVFSADAVQLGEYERVLQDWQEADRRVQRPSFISSSSSRQAPVRDRAGKFS</sequence>
<evidence type="ECO:0000256" key="1">
    <source>
        <dbReference type="SAM" id="MobiDB-lite"/>
    </source>
</evidence>
<dbReference type="AlphaFoldDB" id="A0A2B7WLQ4"/>
<protein>
    <recommendedName>
        <fullName evidence="4">CST complex subunit Ten1</fullName>
    </recommendedName>
</protein>
<feature type="compositionally biased region" description="Low complexity" evidence="1">
    <location>
        <begin position="102"/>
        <end position="118"/>
    </location>
</feature>
<comment type="caution">
    <text evidence="2">The sequence shown here is derived from an EMBL/GenBank/DDBJ whole genome shotgun (WGS) entry which is preliminary data.</text>
</comment>
<dbReference type="GO" id="GO:0016233">
    <property type="term" value="P:telomere capping"/>
    <property type="evidence" value="ECO:0007669"/>
    <property type="project" value="InterPro"/>
</dbReference>
<dbReference type="EMBL" id="PDNC01000137">
    <property type="protein sequence ID" value="PGG97695.1"/>
    <property type="molecule type" value="Genomic_DNA"/>
</dbReference>
<evidence type="ECO:0008006" key="4">
    <source>
        <dbReference type="Google" id="ProtNLM"/>
    </source>
</evidence>
<dbReference type="Proteomes" id="UP000224080">
    <property type="component" value="Unassembled WGS sequence"/>
</dbReference>
<dbReference type="OrthoDB" id="5275361at2759"/>
<dbReference type="GO" id="GO:1990879">
    <property type="term" value="C:CST complex"/>
    <property type="evidence" value="ECO:0007669"/>
    <property type="project" value="InterPro"/>
</dbReference>
<dbReference type="Pfam" id="PF12658">
    <property type="entry name" value="Ten1"/>
    <property type="match status" value="1"/>
</dbReference>
<dbReference type="InterPro" id="IPR024222">
    <property type="entry name" value="Ten1_fungal"/>
</dbReference>
<evidence type="ECO:0000313" key="2">
    <source>
        <dbReference type="EMBL" id="PGG97695.1"/>
    </source>
</evidence>
<evidence type="ECO:0000313" key="3">
    <source>
        <dbReference type="Proteomes" id="UP000224080"/>
    </source>
</evidence>
<gene>
    <name evidence="2" type="ORF">GX51_07206</name>
</gene>
<feature type="compositionally biased region" description="Basic and acidic residues" evidence="1">
    <location>
        <begin position="175"/>
        <end position="184"/>
    </location>
</feature>
<organism evidence="2 3">
    <name type="scientific">Blastomyces parvus</name>
    <dbReference type="NCBI Taxonomy" id="2060905"/>
    <lineage>
        <taxon>Eukaryota</taxon>
        <taxon>Fungi</taxon>
        <taxon>Dikarya</taxon>
        <taxon>Ascomycota</taxon>
        <taxon>Pezizomycotina</taxon>
        <taxon>Eurotiomycetes</taxon>
        <taxon>Eurotiomycetidae</taxon>
        <taxon>Onygenales</taxon>
        <taxon>Ajellomycetaceae</taxon>
        <taxon>Blastomyces</taxon>
    </lineage>
</organism>
<keyword evidence="3" id="KW-1185">Reference proteome</keyword>
<reference evidence="2 3" key="1">
    <citation type="submission" date="2017-10" db="EMBL/GenBank/DDBJ databases">
        <title>Comparative genomics in systemic dimorphic fungi from Ajellomycetaceae.</title>
        <authorList>
            <person name="Munoz J.F."/>
            <person name="Mcewen J.G."/>
            <person name="Clay O.K."/>
            <person name="Cuomo C.A."/>
        </authorList>
    </citation>
    <scope>NUCLEOTIDE SEQUENCE [LARGE SCALE GENOMIC DNA]</scope>
    <source>
        <strain evidence="2 3">UAMH130</strain>
    </source>
</reference>
<feature type="region of interest" description="Disordered" evidence="1">
    <location>
        <begin position="161"/>
        <end position="184"/>
    </location>
</feature>